<gene>
    <name evidence="3" type="ORF">BSAL_25630</name>
</gene>
<reference evidence="4" key="1">
    <citation type="submission" date="2015-09" db="EMBL/GenBank/DDBJ databases">
        <authorList>
            <consortium name="Pathogen Informatics"/>
        </authorList>
    </citation>
    <scope>NUCLEOTIDE SEQUENCE [LARGE SCALE GENOMIC DNA]</scope>
    <source>
        <strain evidence="4">Lake Konstanz</strain>
    </source>
</reference>
<dbReference type="PANTHER" id="PTHR13261">
    <property type="entry name" value="BRCA2 AND CDKN1A INTERACTING PROTEIN"/>
    <property type="match status" value="1"/>
</dbReference>
<dbReference type="PANTHER" id="PTHR13261:SF0">
    <property type="entry name" value="BRCA2 AND CDKN1A-INTERACTING PROTEIN"/>
    <property type="match status" value="1"/>
</dbReference>
<dbReference type="Pfam" id="PF13862">
    <property type="entry name" value="BCCIP"/>
    <property type="match status" value="1"/>
</dbReference>
<feature type="compositionally biased region" description="Polar residues" evidence="2">
    <location>
        <begin position="59"/>
        <end position="71"/>
    </location>
</feature>
<dbReference type="InterPro" id="IPR025602">
    <property type="entry name" value="BCP1_family"/>
</dbReference>
<feature type="compositionally biased region" description="Acidic residues" evidence="2">
    <location>
        <begin position="84"/>
        <end position="93"/>
    </location>
</feature>
<sequence>MGKKHAPPQPIDIFNAPSPRTLLTSAGDKGNFGKRPRSSEGTVTITPSGGIAVAPSPRGASTASVIITPTGSGPAFPESPPPETIEDYGDEDAVSTSADSDEFSSGGNDGNDVAADEESSDFDNDDEEDDEDDEEMDADEEGGSNDDDEDDDGEQLFDDVDATHVNLDFEALPMDEDDVDAIIHLMDQFIPDHLNEVDRDLFGQILAEEPITTLIQLADDADAAPLPESMKHDSGNGVDVFGLVSLINLGHLAVDLKNGAAVALHQILEKNVWSVVRPGLAPHFLLTARDETGEGNKFKSMLLISEHVRNTPQQIVTRLLDFAWETFESDAAALRSPKLVAGGKNKKLPTAEAIATTNSALRVTNPCMFIILAKIQRDAEKAANLAKREKRAGGDAPAKQKRRVEPPSGSSSGAAVLNVEEDFIFWREEDNIMYANRDERVAVHAYRCRAQYDTQPEPERPVTLAFAVSAEGLRKALAQIRKTAGAVVEQK</sequence>
<comment type="similarity">
    <text evidence="1">Belongs to the BCP1 family.</text>
</comment>
<protein>
    <submittedName>
        <fullName evidence="3">p21 regulator protein, putative</fullName>
    </submittedName>
</protein>
<feature type="region of interest" description="Disordered" evidence="2">
    <location>
        <begin position="384"/>
        <end position="413"/>
    </location>
</feature>
<proteinExistence type="inferred from homology"/>
<dbReference type="EMBL" id="CYKH01001805">
    <property type="protein sequence ID" value="CUG90227.1"/>
    <property type="molecule type" value="Genomic_DNA"/>
</dbReference>
<dbReference type="OMA" id="HREPAIM"/>
<dbReference type="VEuPathDB" id="TriTrypDB:BSAL_25630"/>
<dbReference type="Proteomes" id="UP000051952">
    <property type="component" value="Unassembled WGS sequence"/>
</dbReference>
<feature type="region of interest" description="Disordered" evidence="2">
    <location>
        <begin position="1"/>
        <end position="155"/>
    </location>
</feature>
<keyword evidence="4" id="KW-1185">Reference proteome</keyword>
<dbReference type="AlphaFoldDB" id="A0A0S4JJ90"/>
<accession>A0A0S4JJ90</accession>
<feature type="compositionally biased region" description="Acidic residues" evidence="2">
    <location>
        <begin position="114"/>
        <end position="155"/>
    </location>
</feature>
<evidence type="ECO:0000256" key="2">
    <source>
        <dbReference type="SAM" id="MobiDB-lite"/>
    </source>
</evidence>
<organism evidence="3 4">
    <name type="scientific">Bodo saltans</name>
    <name type="common">Flagellated protozoan</name>
    <dbReference type="NCBI Taxonomy" id="75058"/>
    <lineage>
        <taxon>Eukaryota</taxon>
        <taxon>Discoba</taxon>
        <taxon>Euglenozoa</taxon>
        <taxon>Kinetoplastea</taxon>
        <taxon>Metakinetoplastina</taxon>
        <taxon>Eubodonida</taxon>
        <taxon>Bodonidae</taxon>
        <taxon>Bodo</taxon>
    </lineage>
</organism>
<feature type="compositionally biased region" description="Polar residues" evidence="2">
    <location>
        <begin position="94"/>
        <end position="106"/>
    </location>
</feature>
<dbReference type="OrthoDB" id="278226at2759"/>
<dbReference type="GO" id="GO:0005634">
    <property type="term" value="C:nucleus"/>
    <property type="evidence" value="ECO:0007669"/>
    <property type="project" value="TreeGrafter"/>
</dbReference>
<evidence type="ECO:0000313" key="4">
    <source>
        <dbReference type="Proteomes" id="UP000051952"/>
    </source>
</evidence>
<evidence type="ECO:0000256" key="1">
    <source>
        <dbReference type="ARBA" id="ARBA00006781"/>
    </source>
</evidence>
<evidence type="ECO:0000313" key="3">
    <source>
        <dbReference type="EMBL" id="CUG90227.1"/>
    </source>
</evidence>
<name>A0A0S4JJ90_BODSA</name>